<dbReference type="InterPro" id="IPR051083">
    <property type="entry name" value="GrpII_Intron_Splice-Mob/Def"/>
</dbReference>
<keyword evidence="3" id="KW-1185">Reference proteome</keyword>
<evidence type="ECO:0000259" key="1">
    <source>
        <dbReference type="PROSITE" id="PS50878"/>
    </source>
</evidence>
<dbReference type="InterPro" id="IPR000477">
    <property type="entry name" value="RT_dom"/>
</dbReference>
<dbReference type="InterPro" id="IPR030931">
    <property type="entry name" value="Group_II_RT_mat"/>
</dbReference>
<name>A0A0M6WR71_9FIRM</name>
<dbReference type="NCBIfam" id="TIGR04416">
    <property type="entry name" value="group_II_RT_mat"/>
    <property type="match status" value="1"/>
</dbReference>
<dbReference type="PROSITE" id="PS50878">
    <property type="entry name" value="RT_POL"/>
    <property type="match status" value="1"/>
</dbReference>
<dbReference type="PANTHER" id="PTHR34047">
    <property type="entry name" value="NUCLEAR INTRON MATURASE 1, MITOCHONDRIAL-RELATED"/>
    <property type="match status" value="1"/>
</dbReference>
<dbReference type="SUPFAM" id="SSF56672">
    <property type="entry name" value="DNA/RNA polymerases"/>
    <property type="match status" value="1"/>
</dbReference>
<evidence type="ECO:0000313" key="3">
    <source>
        <dbReference type="Proteomes" id="UP000049828"/>
    </source>
</evidence>
<dbReference type="AlphaFoldDB" id="A0A0M6WR71"/>
<dbReference type="OrthoDB" id="9788687at2"/>
<organism evidence="2 3">
    <name type="scientific">Roseburia inulinivorans</name>
    <dbReference type="NCBI Taxonomy" id="360807"/>
    <lineage>
        <taxon>Bacteria</taxon>
        <taxon>Bacillati</taxon>
        <taxon>Bacillota</taxon>
        <taxon>Clostridia</taxon>
        <taxon>Lachnospirales</taxon>
        <taxon>Lachnospiraceae</taxon>
        <taxon>Roseburia</taxon>
    </lineage>
</organism>
<dbReference type="PANTHER" id="PTHR34047:SF8">
    <property type="entry name" value="PROTEIN YKFC"/>
    <property type="match status" value="1"/>
</dbReference>
<accession>A0A0M6WR71</accession>
<dbReference type="InterPro" id="IPR043502">
    <property type="entry name" value="DNA/RNA_pol_sf"/>
</dbReference>
<dbReference type="Gene3D" id="1.10.30.50">
    <property type="match status" value="1"/>
</dbReference>
<dbReference type="CDD" id="cd01651">
    <property type="entry name" value="RT_G2_intron"/>
    <property type="match status" value="1"/>
</dbReference>
<evidence type="ECO:0000313" key="2">
    <source>
        <dbReference type="EMBL" id="CRL40096.1"/>
    </source>
</evidence>
<dbReference type="EMBL" id="CVRS01000080">
    <property type="protein sequence ID" value="CRL40096.1"/>
    <property type="molecule type" value="Genomic_DNA"/>
</dbReference>
<proteinExistence type="predicted"/>
<sequence>MAVPKKVLKRQILRNIEYYGLQEVFDELYQKSLENRKFKNLMELILMEENIKLAYRNMKKNDGSTTPGIDGKTIEHLAKMTEKEVIELVRNKLEWYTPKAIRRVEIDKGNGKKRPLGIASIEDRLIQQCILQVLEPICEAKFHDRSNGFRPNRGVENALAQAEKLIQSNKLYIVVDIDIKGFFDNVSHGKLLKQLWTIGIQDKKLISIISAMLKGEIAGIGFPEKGTAQGSIISPLLSNVVLNELDWWIASQWEFMPTRHVYKEAIKANGTQSKSKKYRALRSSTLKECFIVRYADDFKIFCRKHKDAVVMFEATKQWLKTRLGLDISPEKSKIVNLKHSYSEFLGFRIKVHKKGKDTKCKPPVDKYVVKSHISEKALKKIKTNAKERIIAIQKTNGSRAGEFAIRDYNSFVMGVQNYYSMATCVNPDMQTLAYEIKTSIKIRLNTRVKRRTNEVLTPYLSERYGKSKELRFINGVPLVPIGYVQHRVPLHKKAVVNKYTAEGRKEIHKQLETVDIERVHELMKNPVSDETVEFNDNCVSLFVAQRGKCAICKLPLTLENMRCIRKIPKSCGGDDKYNNLIIVHKEMERLIKSQDKKEIKRILNKYKLESNQRRKVNTIRKNAGLEEIDVKALDKEL</sequence>
<feature type="domain" description="Reverse transcriptase" evidence="1">
    <location>
        <begin position="87"/>
        <end position="349"/>
    </location>
</feature>
<protein>
    <recommendedName>
        <fullName evidence="1">Reverse transcriptase domain-containing protein</fullName>
    </recommendedName>
</protein>
<dbReference type="Pfam" id="PF00078">
    <property type="entry name" value="RVT_1"/>
    <property type="match status" value="1"/>
</dbReference>
<gene>
    <name evidence="2" type="ORF">RIL183_04951</name>
</gene>
<dbReference type="RefSeq" id="WP_082424504.1">
    <property type="nucleotide sequence ID" value="NZ_CVRS01000080.1"/>
</dbReference>
<reference evidence="3" key="1">
    <citation type="submission" date="2015-05" db="EMBL/GenBank/DDBJ databases">
        <authorList>
            <consortium name="Pathogen Informatics"/>
        </authorList>
    </citation>
    <scope>NUCLEOTIDE SEQUENCE [LARGE SCALE GENOMIC DNA]</scope>
    <source>
        <strain evidence="3">L1-83</strain>
    </source>
</reference>
<dbReference type="Proteomes" id="UP000049828">
    <property type="component" value="Unassembled WGS sequence"/>
</dbReference>